<dbReference type="OrthoDB" id="9807509at2"/>
<name>A0A4R1IIJ0_ANCAQ</name>
<feature type="binding site" evidence="3">
    <location>
        <position position="62"/>
    </location>
    <ligand>
        <name>a divalent metal cation</name>
        <dbReference type="ChEBI" id="CHEBI:60240"/>
    </ligand>
</feature>
<evidence type="ECO:0000256" key="1">
    <source>
        <dbReference type="ARBA" id="ARBA00008635"/>
    </source>
</evidence>
<keyword evidence="2 3" id="KW-0479">Metal-binding</keyword>
<dbReference type="SUPFAM" id="SSF109854">
    <property type="entry name" value="DinB/YfiT-like putative metalloenzymes"/>
    <property type="match status" value="1"/>
</dbReference>
<reference evidence="4 5" key="1">
    <citation type="submission" date="2019-03" db="EMBL/GenBank/DDBJ databases">
        <title>Genomic Encyclopedia of Type Strains, Phase IV (KMG-IV): sequencing the most valuable type-strain genomes for metagenomic binning, comparative biology and taxonomic classification.</title>
        <authorList>
            <person name="Goeker M."/>
        </authorList>
    </citation>
    <scope>NUCLEOTIDE SEQUENCE [LARGE SCALE GENOMIC DNA]</scope>
    <source>
        <strain evidence="4 5">DSM 101</strain>
    </source>
</reference>
<comment type="similarity">
    <text evidence="1">Belongs to the DinB family.</text>
</comment>
<organism evidence="4 5">
    <name type="scientific">Ancylobacter aquaticus</name>
    <dbReference type="NCBI Taxonomy" id="100"/>
    <lineage>
        <taxon>Bacteria</taxon>
        <taxon>Pseudomonadati</taxon>
        <taxon>Pseudomonadota</taxon>
        <taxon>Alphaproteobacteria</taxon>
        <taxon>Hyphomicrobiales</taxon>
        <taxon>Xanthobacteraceae</taxon>
        <taxon>Ancylobacter</taxon>
    </lineage>
</organism>
<sequence length="185" mass="20408">MPTATPPQYAFEHLVTRRYRDFAAYNGWANRRLYAASAHLSDVQYRTDRGAFFGSVHGTLNHILVGDRLWMRRITGSGEEPGGLDTILFETLPGLTRARIAEDERILAHVESLDAQALAADLTYANVAGDHFTQPLATVLDHVFNHQTHHRGQVHCLISGLLGNAAAPPLDLIAFQRENGVARTG</sequence>
<accession>A0A4R1IIJ0</accession>
<keyword evidence="5" id="KW-1185">Reference proteome</keyword>
<dbReference type="Pfam" id="PF05163">
    <property type="entry name" value="DinB"/>
    <property type="match status" value="1"/>
</dbReference>
<evidence type="ECO:0000256" key="3">
    <source>
        <dbReference type="PIRSR" id="PIRSR607837-1"/>
    </source>
</evidence>
<feature type="binding site" evidence="3">
    <location>
        <position position="150"/>
    </location>
    <ligand>
        <name>a divalent metal cation</name>
        <dbReference type="ChEBI" id="CHEBI:60240"/>
    </ligand>
</feature>
<dbReference type="EMBL" id="SMFY01000001">
    <property type="protein sequence ID" value="TCK31622.1"/>
    <property type="molecule type" value="Genomic_DNA"/>
</dbReference>
<evidence type="ECO:0000256" key="2">
    <source>
        <dbReference type="ARBA" id="ARBA00022723"/>
    </source>
</evidence>
<comment type="caution">
    <text evidence="4">The sequence shown here is derived from an EMBL/GenBank/DDBJ whole genome shotgun (WGS) entry which is preliminary data.</text>
</comment>
<dbReference type="InterPro" id="IPR007837">
    <property type="entry name" value="DinB"/>
</dbReference>
<proteinExistence type="inferred from homology"/>
<dbReference type="Proteomes" id="UP000295030">
    <property type="component" value="Unassembled WGS sequence"/>
</dbReference>
<dbReference type="Gene3D" id="1.20.120.450">
    <property type="entry name" value="dinb family like domain"/>
    <property type="match status" value="1"/>
</dbReference>
<protein>
    <submittedName>
        <fullName evidence="4">Putative damage-inducible protein DinB</fullName>
    </submittedName>
</protein>
<dbReference type="PANTHER" id="PTHR37302:SF1">
    <property type="entry name" value="PROTEIN DINB"/>
    <property type="match status" value="1"/>
</dbReference>
<dbReference type="AlphaFoldDB" id="A0A4R1IIJ0"/>
<dbReference type="InterPro" id="IPR034660">
    <property type="entry name" value="DinB/YfiT-like"/>
</dbReference>
<evidence type="ECO:0000313" key="5">
    <source>
        <dbReference type="Proteomes" id="UP000295030"/>
    </source>
</evidence>
<dbReference type="GO" id="GO:0046872">
    <property type="term" value="F:metal ion binding"/>
    <property type="evidence" value="ECO:0007669"/>
    <property type="project" value="UniProtKB-KW"/>
</dbReference>
<feature type="binding site" evidence="3">
    <location>
        <position position="146"/>
    </location>
    <ligand>
        <name>a divalent metal cation</name>
        <dbReference type="ChEBI" id="CHEBI:60240"/>
    </ligand>
</feature>
<dbReference type="RefSeq" id="WP_131834820.1">
    <property type="nucleotide sequence ID" value="NZ_SMFY01000001.1"/>
</dbReference>
<evidence type="ECO:0000313" key="4">
    <source>
        <dbReference type="EMBL" id="TCK31622.1"/>
    </source>
</evidence>
<gene>
    <name evidence="4" type="ORF">EV667_1733</name>
</gene>
<dbReference type="PANTHER" id="PTHR37302">
    <property type="entry name" value="SLR1116 PROTEIN"/>
    <property type="match status" value="1"/>
</dbReference>